<feature type="region of interest" description="Disordered" evidence="7">
    <location>
        <begin position="1"/>
        <end position="43"/>
    </location>
</feature>
<feature type="region of interest" description="Disordered" evidence="7">
    <location>
        <begin position="70"/>
        <end position="123"/>
    </location>
</feature>
<feature type="compositionally biased region" description="Polar residues" evidence="7">
    <location>
        <begin position="101"/>
        <end position="123"/>
    </location>
</feature>
<dbReference type="Gene3D" id="3.30.160.60">
    <property type="entry name" value="Classic Zinc Finger"/>
    <property type="match status" value="1"/>
</dbReference>
<keyword evidence="2" id="KW-0479">Metal-binding</keyword>
<feature type="compositionally biased region" description="Polar residues" evidence="7">
    <location>
        <begin position="18"/>
        <end position="28"/>
    </location>
</feature>
<feature type="region of interest" description="Disordered" evidence="7">
    <location>
        <begin position="207"/>
        <end position="240"/>
    </location>
</feature>
<dbReference type="InterPro" id="IPR026104">
    <property type="entry name" value="ZNF_C2HC_dom_1C"/>
</dbReference>
<name>U5EPU9_9DIPT</name>
<protein>
    <recommendedName>
        <fullName evidence="8">C2HC/C3H-type domain-containing protein</fullName>
    </recommendedName>
</protein>
<dbReference type="PROSITE" id="PS52027">
    <property type="entry name" value="ZF_C2HC_C3H"/>
    <property type="match status" value="2"/>
</dbReference>
<sequence length="443" mass="49687">MRFQQKQKLERDQKKVDTTTTSSSRVFQNSNSNSESLTTSSSIGAGKVRQMFDERRHRVIGVDKSYPLQPITTANKTTSNTVANNNANSNNHNSTAGVVASSKSGTNRQTTTNLNSKTRVPPISSATTTKFTVKDNSSNGNYNYLSHDDNDNLLNEKFPDIPIYEDETTRKLQNMNKLSLNGNHNNHQSNNGHGNVAVKLKPVNRIKQQQQPLSTNNNRSSTGGLKLSSPLKSNQNSAKSFNEATTAINNNNRSNASPIHHQNNKSITLDRSSANTVKQLPDDMSQCTYCGRNFNSERLAKHEEICQKTLSKKRKVFDSTKHRVEGTEAESYLKKSNQKTRSKSIQEKQIQAVSSRKNDWRRKHEEFINAIRAAKEVQAHIAKGGKLSDLPPPPPSENPDYIQCPHCLRRFNETAANRHIPKCATMLHNKPKNKPSAPVRKRY</sequence>
<evidence type="ECO:0000313" key="9">
    <source>
        <dbReference type="EMBL" id="JAB56307.1"/>
    </source>
</evidence>
<dbReference type="PANTHER" id="PTHR14649:SF1">
    <property type="entry name" value="ZINC FINGER C2HC DOMAIN-CONTAINING PROTEIN 1C"/>
    <property type="match status" value="1"/>
</dbReference>
<evidence type="ECO:0000256" key="2">
    <source>
        <dbReference type="ARBA" id="ARBA00022723"/>
    </source>
</evidence>
<comment type="similarity">
    <text evidence="1">Belongs to the ZC2HC1 family.</text>
</comment>
<keyword evidence="3 6" id="KW-0863">Zinc-finger</keyword>
<evidence type="ECO:0000256" key="7">
    <source>
        <dbReference type="SAM" id="MobiDB-lite"/>
    </source>
</evidence>
<feature type="compositionally biased region" description="Low complexity" evidence="7">
    <location>
        <begin position="29"/>
        <end position="42"/>
    </location>
</feature>
<reference evidence="9" key="1">
    <citation type="journal article" date="2014" name="Insect Biochem. Mol. Biol.">
        <title>An insight into the sialome of the frog biting fly, Corethrella appendiculata.</title>
        <authorList>
            <person name="Ribeiro J.M.C."/>
            <person name="Chagas A.C."/>
            <person name="Pham V.M."/>
            <person name="Lounibos L.P."/>
            <person name="Calvo E."/>
        </authorList>
    </citation>
    <scope>NUCLEOTIDE SEQUENCE</scope>
    <source>
        <tissue evidence="9">Salivary glands</tissue>
    </source>
</reference>
<feature type="region of interest" description="Disordered" evidence="7">
    <location>
        <begin position="328"/>
        <end position="358"/>
    </location>
</feature>
<dbReference type="InterPro" id="IPR049899">
    <property type="entry name" value="Znf_C2HC_C3H"/>
</dbReference>
<keyword evidence="4" id="KW-0862">Zinc</keyword>
<feature type="compositionally biased region" description="Low complexity" evidence="7">
    <location>
        <begin position="72"/>
        <end position="96"/>
    </location>
</feature>
<feature type="compositionally biased region" description="Basic and acidic residues" evidence="7">
    <location>
        <begin position="7"/>
        <end position="17"/>
    </location>
</feature>
<feature type="compositionally biased region" description="Polar residues" evidence="7">
    <location>
        <begin position="230"/>
        <end position="240"/>
    </location>
</feature>
<evidence type="ECO:0000256" key="1">
    <source>
        <dbReference type="ARBA" id="ARBA00010843"/>
    </source>
</evidence>
<dbReference type="EMBL" id="GANO01003564">
    <property type="protein sequence ID" value="JAB56307.1"/>
    <property type="molecule type" value="mRNA"/>
</dbReference>
<dbReference type="PANTHER" id="PTHR14649">
    <property type="entry name" value="ZINC FINGER C2HC DOMAIN-CONTAINING PROTEIN 1C"/>
    <property type="match status" value="1"/>
</dbReference>
<evidence type="ECO:0000259" key="8">
    <source>
        <dbReference type="PROSITE" id="PS52027"/>
    </source>
</evidence>
<dbReference type="Pfam" id="PF13913">
    <property type="entry name" value="zf-C2HC_2"/>
    <property type="match status" value="2"/>
</dbReference>
<proteinExistence type="evidence at transcript level"/>
<feature type="compositionally biased region" description="Polar residues" evidence="7">
    <location>
        <begin position="207"/>
        <end position="223"/>
    </location>
</feature>
<organism evidence="9">
    <name type="scientific">Corethrella appendiculata</name>
    <dbReference type="NCBI Taxonomy" id="1370023"/>
    <lineage>
        <taxon>Eukaryota</taxon>
        <taxon>Metazoa</taxon>
        <taxon>Ecdysozoa</taxon>
        <taxon>Arthropoda</taxon>
        <taxon>Hexapoda</taxon>
        <taxon>Insecta</taxon>
        <taxon>Pterygota</taxon>
        <taxon>Neoptera</taxon>
        <taxon>Endopterygota</taxon>
        <taxon>Diptera</taxon>
        <taxon>Nematocera</taxon>
        <taxon>Culicoidea</taxon>
        <taxon>Chaoboridae</taxon>
        <taxon>Corethrella</taxon>
    </lineage>
</organism>
<feature type="domain" description="C2HC/C3H-type" evidence="8">
    <location>
        <begin position="400"/>
        <end position="429"/>
    </location>
</feature>
<evidence type="ECO:0000256" key="6">
    <source>
        <dbReference type="PROSITE-ProRule" id="PRU01371"/>
    </source>
</evidence>
<dbReference type="GO" id="GO:0008270">
    <property type="term" value="F:zinc ion binding"/>
    <property type="evidence" value="ECO:0007669"/>
    <property type="project" value="UniProtKB-KW"/>
</dbReference>
<dbReference type="AlphaFoldDB" id="U5EPU9"/>
<evidence type="ECO:0000256" key="4">
    <source>
        <dbReference type="ARBA" id="ARBA00022833"/>
    </source>
</evidence>
<evidence type="ECO:0000256" key="5">
    <source>
        <dbReference type="ARBA" id="ARBA00023054"/>
    </source>
</evidence>
<accession>U5EPU9</accession>
<evidence type="ECO:0000256" key="3">
    <source>
        <dbReference type="ARBA" id="ARBA00022771"/>
    </source>
</evidence>
<keyword evidence="5" id="KW-0175">Coiled coil</keyword>
<feature type="domain" description="C2HC/C3H-type" evidence="8">
    <location>
        <begin position="283"/>
        <end position="312"/>
    </location>
</feature>